<dbReference type="GO" id="GO:0006310">
    <property type="term" value="P:DNA recombination"/>
    <property type="evidence" value="ECO:0007669"/>
    <property type="project" value="UniProtKB-KW"/>
</dbReference>
<evidence type="ECO:0000313" key="8">
    <source>
        <dbReference type="Proteomes" id="UP000295328"/>
    </source>
</evidence>
<dbReference type="Pfam" id="PF14657">
    <property type="entry name" value="Arm-DNA-bind_4"/>
    <property type="match status" value="1"/>
</dbReference>
<evidence type="ECO:0000256" key="4">
    <source>
        <dbReference type="PROSITE-ProRule" id="PRU01248"/>
    </source>
</evidence>
<keyword evidence="8" id="KW-1185">Reference proteome</keyword>
<dbReference type="InterPro" id="IPR028259">
    <property type="entry name" value="AP2-like_int_N"/>
</dbReference>
<dbReference type="Pfam" id="PF00589">
    <property type="entry name" value="Phage_integrase"/>
    <property type="match status" value="1"/>
</dbReference>
<dbReference type="PANTHER" id="PTHR30349">
    <property type="entry name" value="PHAGE INTEGRASE-RELATED"/>
    <property type="match status" value="1"/>
</dbReference>
<name>A0A4R6BIN4_9STAP</name>
<evidence type="ECO:0000256" key="3">
    <source>
        <dbReference type="ARBA" id="ARBA00023172"/>
    </source>
</evidence>
<evidence type="ECO:0000259" key="6">
    <source>
        <dbReference type="PROSITE" id="PS51900"/>
    </source>
</evidence>
<keyword evidence="3" id="KW-0233">DNA recombination</keyword>
<dbReference type="CDD" id="cd01189">
    <property type="entry name" value="INT_ICEBs1_C_like"/>
    <property type="match status" value="1"/>
</dbReference>
<dbReference type="Proteomes" id="UP000295328">
    <property type="component" value="Unassembled WGS sequence"/>
</dbReference>
<dbReference type="OrthoDB" id="9803188at2"/>
<evidence type="ECO:0000256" key="1">
    <source>
        <dbReference type="ARBA" id="ARBA00008857"/>
    </source>
</evidence>
<dbReference type="PANTHER" id="PTHR30349:SF64">
    <property type="entry name" value="PROPHAGE INTEGRASE INTD-RELATED"/>
    <property type="match status" value="1"/>
</dbReference>
<feature type="domain" description="Core-binding (CB)" evidence="6">
    <location>
        <begin position="60"/>
        <end position="145"/>
    </location>
</feature>
<dbReference type="InterPro" id="IPR013762">
    <property type="entry name" value="Integrase-like_cat_sf"/>
</dbReference>
<dbReference type="SUPFAM" id="SSF56349">
    <property type="entry name" value="DNA breaking-rejoining enzymes"/>
    <property type="match status" value="1"/>
</dbReference>
<accession>A0A4R6BIN4</accession>
<dbReference type="Gene3D" id="1.10.443.10">
    <property type="entry name" value="Intergrase catalytic core"/>
    <property type="match status" value="1"/>
</dbReference>
<dbReference type="Gene3D" id="1.10.150.130">
    <property type="match status" value="1"/>
</dbReference>
<feature type="domain" description="Tyr recombinase" evidence="5">
    <location>
        <begin position="169"/>
        <end position="342"/>
    </location>
</feature>
<dbReference type="GO" id="GO:0003677">
    <property type="term" value="F:DNA binding"/>
    <property type="evidence" value="ECO:0007669"/>
    <property type="project" value="UniProtKB-UniRule"/>
</dbReference>
<dbReference type="RefSeq" id="WP_133430160.1">
    <property type="nucleotide sequence ID" value="NZ_BMCC01000001.1"/>
</dbReference>
<protein>
    <submittedName>
        <fullName evidence="7">Site-specific integrase</fullName>
    </submittedName>
</protein>
<evidence type="ECO:0000256" key="2">
    <source>
        <dbReference type="ARBA" id="ARBA00023125"/>
    </source>
</evidence>
<reference evidence="7 8" key="1">
    <citation type="submission" date="2019-01" db="EMBL/GenBank/DDBJ databases">
        <title>Draft genome sequences of the type strains of six Macrococcus species.</title>
        <authorList>
            <person name="Mazhar S."/>
            <person name="Altermann E."/>
            <person name="Hill C."/>
            <person name="Mcauliffe O."/>
        </authorList>
    </citation>
    <scope>NUCLEOTIDE SEQUENCE [LARGE SCALE GENOMIC DNA]</scope>
    <source>
        <strain evidence="7 8">CCM4809</strain>
    </source>
</reference>
<evidence type="ECO:0000259" key="5">
    <source>
        <dbReference type="PROSITE" id="PS51898"/>
    </source>
</evidence>
<organism evidence="7 8">
    <name type="scientific">Macrococcus hajekii</name>
    <dbReference type="NCBI Taxonomy" id="198482"/>
    <lineage>
        <taxon>Bacteria</taxon>
        <taxon>Bacillati</taxon>
        <taxon>Bacillota</taxon>
        <taxon>Bacilli</taxon>
        <taxon>Bacillales</taxon>
        <taxon>Staphylococcaceae</taxon>
        <taxon>Macrococcus</taxon>
    </lineage>
</organism>
<dbReference type="InterPro" id="IPR044068">
    <property type="entry name" value="CB"/>
</dbReference>
<evidence type="ECO:0000313" key="7">
    <source>
        <dbReference type="EMBL" id="TDM01440.1"/>
    </source>
</evidence>
<sequence>MINYTVSKRQNKKSFSWMYDIKHPSFKNGKERKAGFKTKSEANAAALEIIRQLQDGQLVRNEKTFEAYYIDWLEIKNKKTVAEKQYYWYERSLKLFKEYFGNNMLVKNIKRSEYQKFLNQYGKGRSTETVRKVHGCISPCLRDAVYDGYLSKDPTYQIDVKGTKKPKSEEAKYMTIEQYEGMLAYFKTREEMSYVFLYLMAITGARFSDMINMTLADLNKAPGIIHLPGTKTSNSPRDVEVSQKDITALNTKIAQLPRHIDGRLFHLSHTAVKKAFNHTKKQINLNDEKITPYALRHTHTSYLLSKGIPIEYISKRLGHSTISITLDIYTHLLDEHKKEQGQKVREIFS</sequence>
<comment type="caution">
    <text evidence="7">The sequence shown here is derived from an EMBL/GenBank/DDBJ whole genome shotgun (WGS) entry which is preliminary data.</text>
</comment>
<dbReference type="EMBL" id="SCWE01000003">
    <property type="protein sequence ID" value="TDM01440.1"/>
    <property type="molecule type" value="Genomic_DNA"/>
</dbReference>
<dbReference type="InterPro" id="IPR010998">
    <property type="entry name" value="Integrase_recombinase_N"/>
</dbReference>
<dbReference type="AlphaFoldDB" id="A0A4R6BIN4"/>
<dbReference type="InterPro" id="IPR050090">
    <property type="entry name" value="Tyrosine_recombinase_XerCD"/>
</dbReference>
<dbReference type="PROSITE" id="PS51900">
    <property type="entry name" value="CB"/>
    <property type="match status" value="1"/>
</dbReference>
<dbReference type="PROSITE" id="PS51898">
    <property type="entry name" value="TYR_RECOMBINASE"/>
    <property type="match status" value="1"/>
</dbReference>
<proteinExistence type="inferred from homology"/>
<comment type="similarity">
    <text evidence="1">Belongs to the 'phage' integrase family.</text>
</comment>
<dbReference type="InterPro" id="IPR011010">
    <property type="entry name" value="DNA_brk_join_enz"/>
</dbReference>
<gene>
    <name evidence="7" type="ORF">ERX37_08030</name>
</gene>
<dbReference type="InterPro" id="IPR002104">
    <property type="entry name" value="Integrase_catalytic"/>
</dbReference>
<keyword evidence="2 4" id="KW-0238">DNA-binding</keyword>
<dbReference type="GO" id="GO:0015074">
    <property type="term" value="P:DNA integration"/>
    <property type="evidence" value="ECO:0007669"/>
    <property type="project" value="InterPro"/>
</dbReference>